<name>A0A369Q2E2_9BACT</name>
<gene>
    <name evidence="1" type="ORF">AHMF7616_05306</name>
</gene>
<evidence type="ECO:0000313" key="1">
    <source>
        <dbReference type="EMBL" id="RDC58672.1"/>
    </source>
</evidence>
<sequence>MDKYQEIDPRWPLVGIQDREHYLQRYLVEGRFHANVPADIVHSYHTVEHLIASAYYYWPQYDVALQKLLGIWEMAVKFKCQQLGIALAIAGKSNKKPVSLVLNKLLEKVCALEKDKELQELLQQARALRNYYAHPDRHSFMGGIARQHIISLVNTINLLFLDTQVVVAAKKYLAKLQQEFGLFQQGLFILVWADQRLLVTKALPVAVYPVKEAWLSCWFFLPVLTNSYESLSNHRYSPPILLTFSSWQLQDDVLIGIDQSTQKEVKVALTTSPLHQEKWLHQEKERQQVTATDREIYDTYLKSEIVKEIKHFFYSCGGQA</sequence>
<dbReference type="AlphaFoldDB" id="A0A369Q2E2"/>
<dbReference type="EMBL" id="QASA01000003">
    <property type="protein sequence ID" value="RDC58672.1"/>
    <property type="molecule type" value="Genomic_DNA"/>
</dbReference>
<proteinExistence type="predicted"/>
<protein>
    <submittedName>
        <fullName evidence="1">Uncharacterized protein</fullName>
    </submittedName>
</protein>
<accession>A0A369Q2E2</accession>
<dbReference type="OrthoDB" id="894023at2"/>
<reference evidence="1 2" key="1">
    <citation type="submission" date="2018-04" db="EMBL/GenBank/DDBJ databases">
        <title>Adhaeribacter sp. HMF7616 genome sequencing and assembly.</title>
        <authorList>
            <person name="Kang H."/>
            <person name="Kang J."/>
            <person name="Cha I."/>
            <person name="Kim H."/>
            <person name="Joh K."/>
        </authorList>
    </citation>
    <scope>NUCLEOTIDE SEQUENCE [LARGE SCALE GENOMIC DNA]</scope>
    <source>
        <strain evidence="1 2">HMF7616</strain>
    </source>
</reference>
<organism evidence="1 2">
    <name type="scientific">Adhaeribacter pallidiroseus</name>
    <dbReference type="NCBI Taxonomy" id="2072847"/>
    <lineage>
        <taxon>Bacteria</taxon>
        <taxon>Pseudomonadati</taxon>
        <taxon>Bacteroidota</taxon>
        <taxon>Cytophagia</taxon>
        <taxon>Cytophagales</taxon>
        <taxon>Hymenobacteraceae</taxon>
        <taxon>Adhaeribacter</taxon>
    </lineage>
</organism>
<dbReference type="Proteomes" id="UP000253919">
    <property type="component" value="Unassembled WGS sequence"/>
</dbReference>
<keyword evidence="2" id="KW-1185">Reference proteome</keyword>
<evidence type="ECO:0000313" key="2">
    <source>
        <dbReference type="Proteomes" id="UP000253919"/>
    </source>
</evidence>
<dbReference type="RefSeq" id="WP_115375876.1">
    <property type="nucleotide sequence ID" value="NZ_QASA01000003.1"/>
</dbReference>
<comment type="caution">
    <text evidence="1">The sequence shown here is derived from an EMBL/GenBank/DDBJ whole genome shotgun (WGS) entry which is preliminary data.</text>
</comment>